<keyword evidence="11" id="KW-0812">Transmembrane</keyword>
<evidence type="ECO:0000256" key="6">
    <source>
        <dbReference type="ARBA" id="ARBA00023002"/>
    </source>
</evidence>
<evidence type="ECO:0000256" key="5">
    <source>
        <dbReference type="ARBA" id="ARBA00022723"/>
    </source>
</evidence>
<feature type="transmembrane region" description="Helical" evidence="11">
    <location>
        <begin position="444"/>
        <end position="463"/>
    </location>
</feature>
<dbReference type="EMBL" id="NHYE01005587">
    <property type="protein sequence ID" value="PPQ68795.1"/>
    <property type="molecule type" value="Genomic_DNA"/>
</dbReference>
<organism evidence="12 13">
    <name type="scientific">Gymnopilus dilepis</name>
    <dbReference type="NCBI Taxonomy" id="231916"/>
    <lineage>
        <taxon>Eukaryota</taxon>
        <taxon>Fungi</taxon>
        <taxon>Dikarya</taxon>
        <taxon>Basidiomycota</taxon>
        <taxon>Agaricomycotina</taxon>
        <taxon>Agaricomycetes</taxon>
        <taxon>Agaricomycetidae</taxon>
        <taxon>Agaricales</taxon>
        <taxon>Agaricineae</taxon>
        <taxon>Hymenogastraceae</taxon>
        <taxon>Gymnopilus</taxon>
    </lineage>
</organism>
<evidence type="ECO:0000256" key="1">
    <source>
        <dbReference type="ARBA" id="ARBA00001971"/>
    </source>
</evidence>
<gene>
    <name evidence="12" type="ORF">CVT26_001710</name>
</gene>
<feature type="transmembrane region" description="Helical" evidence="11">
    <location>
        <begin position="483"/>
        <end position="502"/>
    </location>
</feature>
<dbReference type="SUPFAM" id="SSF48264">
    <property type="entry name" value="Cytochrome P450"/>
    <property type="match status" value="1"/>
</dbReference>
<dbReference type="Proteomes" id="UP000284706">
    <property type="component" value="Unassembled WGS sequence"/>
</dbReference>
<dbReference type="PRINTS" id="PR00463">
    <property type="entry name" value="EP450I"/>
</dbReference>
<dbReference type="PANTHER" id="PTHR46300:SF1">
    <property type="entry name" value="P450, PUTATIVE (EUROFUNG)-RELATED"/>
    <property type="match status" value="1"/>
</dbReference>
<dbReference type="Pfam" id="PF00067">
    <property type="entry name" value="p450"/>
    <property type="match status" value="1"/>
</dbReference>
<evidence type="ECO:0000313" key="13">
    <source>
        <dbReference type="Proteomes" id="UP000284706"/>
    </source>
</evidence>
<accession>A0A409VR77</accession>
<dbReference type="InterPro" id="IPR050364">
    <property type="entry name" value="Cytochrome_P450_fung"/>
</dbReference>
<comment type="caution">
    <text evidence="12">The sequence shown here is derived from an EMBL/GenBank/DDBJ whole genome shotgun (WGS) entry which is preliminary data.</text>
</comment>
<keyword evidence="8 10" id="KW-0503">Monooxygenase</keyword>
<evidence type="ECO:0000313" key="12">
    <source>
        <dbReference type="EMBL" id="PPQ68795.1"/>
    </source>
</evidence>
<keyword evidence="4 9" id="KW-0349">Heme</keyword>
<reference evidence="12 13" key="1">
    <citation type="journal article" date="2018" name="Evol. Lett.">
        <title>Horizontal gene cluster transfer increased hallucinogenic mushroom diversity.</title>
        <authorList>
            <person name="Reynolds H.T."/>
            <person name="Vijayakumar V."/>
            <person name="Gluck-Thaler E."/>
            <person name="Korotkin H.B."/>
            <person name="Matheny P.B."/>
            <person name="Slot J.C."/>
        </authorList>
    </citation>
    <scope>NUCLEOTIDE SEQUENCE [LARGE SCALE GENOMIC DNA]</scope>
    <source>
        <strain evidence="12 13">SRW20</strain>
    </source>
</reference>
<keyword evidence="7 9" id="KW-0408">Iron</keyword>
<feature type="binding site" description="axial binding residue" evidence="9">
    <location>
        <position position="439"/>
    </location>
    <ligand>
        <name>heme</name>
        <dbReference type="ChEBI" id="CHEBI:30413"/>
    </ligand>
    <ligandPart>
        <name>Fe</name>
        <dbReference type="ChEBI" id="CHEBI:18248"/>
    </ligandPart>
</feature>
<dbReference type="CDD" id="cd11065">
    <property type="entry name" value="CYP64-like"/>
    <property type="match status" value="1"/>
</dbReference>
<comment type="pathway">
    <text evidence="2">Secondary metabolite biosynthesis.</text>
</comment>
<protein>
    <recommendedName>
        <fullName evidence="14">Cytochrome P450</fullName>
    </recommendedName>
</protein>
<dbReference type="InterPro" id="IPR017972">
    <property type="entry name" value="Cyt_P450_CS"/>
</dbReference>
<evidence type="ECO:0000256" key="11">
    <source>
        <dbReference type="SAM" id="Phobius"/>
    </source>
</evidence>
<dbReference type="PROSITE" id="PS00086">
    <property type="entry name" value="CYTOCHROME_P450"/>
    <property type="match status" value="1"/>
</dbReference>
<name>A0A409VR77_9AGAR</name>
<keyword evidence="5 9" id="KW-0479">Metal-binding</keyword>
<evidence type="ECO:0000256" key="2">
    <source>
        <dbReference type="ARBA" id="ARBA00005179"/>
    </source>
</evidence>
<sequence>MFEFPQWTLLYWPWVLGLLLLLLLPRFVNSYRRHKALPPGPRGLPIVGNVLQVSPQRPWLDFERWAQEFGPIFSLNLAGQTIIVLNTFKAASDLLDRRSSIYSDRPQHIMAGEILTGGIAVLFMQNGSRLRRVRRAAHEGFNIRAVAKYHSVMAKEAALATLRMSKDSEAWQAHVSRAAASVIINATYGKPSLTDDDDSFVKKNHALGKRITEAIIPLSYMVDVIPPLKYVPAGIAKWKREGLEWYKETTKMLRGFVRDVEDEMREGHPSRCFTADLIENKARHGLTDDEGAWLAGLLFLAGAETTTQALFYFVQAMLLYPEVMRKAQFEIDEVVGRERPPSFDDQKNLPYIEAMIKEVLRWRTPAPMSVPHRVSEDDWYEGYLIPKGATVITNVWTMHKDESLFPDHDEFKPERFLSGTPHDTHGIGNASFGFGRRLCVGMNFANQMLFISIATILWALNIEAPLDEYGKPVLPDKDAFEEAGTTLFVITFFCTVIIFTITTTGRGPAPFRCKISLRFPDALPILQKA</sequence>
<evidence type="ECO:0000256" key="3">
    <source>
        <dbReference type="ARBA" id="ARBA00010617"/>
    </source>
</evidence>
<evidence type="ECO:0000256" key="7">
    <source>
        <dbReference type="ARBA" id="ARBA00023004"/>
    </source>
</evidence>
<evidence type="ECO:0000256" key="9">
    <source>
        <dbReference type="PIRSR" id="PIRSR602401-1"/>
    </source>
</evidence>
<keyword evidence="13" id="KW-1185">Reference proteome</keyword>
<evidence type="ECO:0000256" key="4">
    <source>
        <dbReference type="ARBA" id="ARBA00022617"/>
    </source>
</evidence>
<feature type="transmembrane region" description="Helical" evidence="11">
    <location>
        <begin position="12"/>
        <end position="28"/>
    </location>
</feature>
<dbReference type="InterPro" id="IPR036396">
    <property type="entry name" value="Cyt_P450_sf"/>
</dbReference>
<dbReference type="PANTHER" id="PTHR46300">
    <property type="entry name" value="P450, PUTATIVE (EUROFUNG)-RELATED-RELATED"/>
    <property type="match status" value="1"/>
</dbReference>
<dbReference type="PRINTS" id="PR00385">
    <property type="entry name" value="P450"/>
</dbReference>
<keyword evidence="6 10" id="KW-0560">Oxidoreductase</keyword>
<proteinExistence type="inferred from homology"/>
<dbReference type="InterPro" id="IPR002401">
    <property type="entry name" value="Cyt_P450_E_grp-I"/>
</dbReference>
<dbReference type="InterPro" id="IPR001128">
    <property type="entry name" value="Cyt_P450"/>
</dbReference>
<keyword evidence="11" id="KW-0472">Membrane</keyword>
<comment type="similarity">
    <text evidence="3 10">Belongs to the cytochrome P450 family.</text>
</comment>
<keyword evidence="11" id="KW-1133">Transmembrane helix</keyword>
<evidence type="ECO:0008006" key="14">
    <source>
        <dbReference type="Google" id="ProtNLM"/>
    </source>
</evidence>
<dbReference type="Gene3D" id="1.10.630.10">
    <property type="entry name" value="Cytochrome P450"/>
    <property type="match status" value="1"/>
</dbReference>
<dbReference type="AlphaFoldDB" id="A0A409VR77"/>
<dbReference type="GO" id="GO:0016705">
    <property type="term" value="F:oxidoreductase activity, acting on paired donors, with incorporation or reduction of molecular oxygen"/>
    <property type="evidence" value="ECO:0007669"/>
    <property type="project" value="InterPro"/>
</dbReference>
<evidence type="ECO:0000256" key="8">
    <source>
        <dbReference type="ARBA" id="ARBA00023033"/>
    </source>
</evidence>
<dbReference type="GO" id="GO:0004497">
    <property type="term" value="F:monooxygenase activity"/>
    <property type="evidence" value="ECO:0007669"/>
    <property type="project" value="UniProtKB-KW"/>
</dbReference>
<comment type="cofactor">
    <cofactor evidence="1 9">
        <name>heme</name>
        <dbReference type="ChEBI" id="CHEBI:30413"/>
    </cofactor>
</comment>
<dbReference type="InParanoid" id="A0A409VR77"/>
<evidence type="ECO:0000256" key="10">
    <source>
        <dbReference type="RuleBase" id="RU000461"/>
    </source>
</evidence>
<dbReference type="OrthoDB" id="2789670at2759"/>
<dbReference type="GO" id="GO:0005506">
    <property type="term" value="F:iron ion binding"/>
    <property type="evidence" value="ECO:0007669"/>
    <property type="project" value="InterPro"/>
</dbReference>
<dbReference type="STRING" id="231916.A0A409VR77"/>
<dbReference type="GO" id="GO:0020037">
    <property type="term" value="F:heme binding"/>
    <property type="evidence" value="ECO:0007669"/>
    <property type="project" value="InterPro"/>
</dbReference>